<accession>A0AAW1K452</accession>
<name>A0AAW1K452_POPJA</name>
<comment type="caution">
    <text evidence="1">The sequence shown here is derived from an EMBL/GenBank/DDBJ whole genome shotgun (WGS) entry which is preliminary data.</text>
</comment>
<dbReference type="Proteomes" id="UP001458880">
    <property type="component" value="Unassembled WGS sequence"/>
</dbReference>
<keyword evidence="2" id="KW-1185">Reference proteome</keyword>
<organism evidence="1 2">
    <name type="scientific">Popillia japonica</name>
    <name type="common">Japanese beetle</name>
    <dbReference type="NCBI Taxonomy" id="7064"/>
    <lineage>
        <taxon>Eukaryota</taxon>
        <taxon>Metazoa</taxon>
        <taxon>Ecdysozoa</taxon>
        <taxon>Arthropoda</taxon>
        <taxon>Hexapoda</taxon>
        <taxon>Insecta</taxon>
        <taxon>Pterygota</taxon>
        <taxon>Neoptera</taxon>
        <taxon>Endopterygota</taxon>
        <taxon>Coleoptera</taxon>
        <taxon>Polyphaga</taxon>
        <taxon>Scarabaeiformia</taxon>
        <taxon>Scarabaeidae</taxon>
        <taxon>Rutelinae</taxon>
        <taxon>Popillia</taxon>
    </lineage>
</organism>
<dbReference type="EMBL" id="JASPKY010000262">
    <property type="protein sequence ID" value="KAK9712508.1"/>
    <property type="molecule type" value="Genomic_DNA"/>
</dbReference>
<gene>
    <name evidence="1" type="ORF">QE152_g24844</name>
</gene>
<protein>
    <submittedName>
        <fullName evidence="1">Uncharacterized protein</fullName>
    </submittedName>
</protein>
<reference evidence="1 2" key="1">
    <citation type="journal article" date="2024" name="BMC Genomics">
        <title>De novo assembly and annotation of Popillia japonica's genome with initial clues to its potential as an invasive pest.</title>
        <authorList>
            <person name="Cucini C."/>
            <person name="Boschi S."/>
            <person name="Funari R."/>
            <person name="Cardaioli E."/>
            <person name="Iannotti N."/>
            <person name="Marturano G."/>
            <person name="Paoli F."/>
            <person name="Bruttini M."/>
            <person name="Carapelli A."/>
            <person name="Frati F."/>
            <person name="Nardi F."/>
        </authorList>
    </citation>
    <scope>NUCLEOTIDE SEQUENCE [LARGE SCALE GENOMIC DNA]</scope>
    <source>
        <strain evidence="1">DMR45628</strain>
    </source>
</reference>
<proteinExistence type="predicted"/>
<dbReference type="AlphaFoldDB" id="A0AAW1K452"/>
<evidence type="ECO:0000313" key="2">
    <source>
        <dbReference type="Proteomes" id="UP001458880"/>
    </source>
</evidence>
<evidence type="ECO:0000313" key="1">
    <source>
        <dbReference type="EMBL" id="KAK9712508.1"/>
    </source>
</evidence>
<sequence>MEFIRCHHVPRALRRRHSEPAKTAGKVEVPGSPLKSPTRFIDNASISALFLTPVRCSILECLNTSADIHLHVIAL</sequence>